<dbReference type="EMBL" id="JBHSFK010000013">
    <property type="protein sequence ID" value="MFC4502034.1"/>
    <property type="molecule type" value="Genomic_DNA"/>
</dbReference>
<protein>
    <submittedName>
        <fullName evidence="2">Uncharacterized protein</fullName>
    </submittedName>
</protein>
<proteinExistence type="predicted"/>
<evidence type="ECO:0000256" key="1">
    <source>
        <dbReference type="SAM" id="MobiDB-lite"/>
    </source>
</evidence>
<dbReference type="RefSeq" id="WP_381174489.1">
    <property type="nucleotide sequence ID" value="NZ_JBHSFK010000013.1"/>
</dbReference>
<evidence type="ECO:0000313" key="3">
    <source>
        <dbReference type="Proteomes" id="UP001595839"/>
    </source>
</evidence>
<gene>
    <name evidence="2" type="ORF">ACFPIH_21280</name>
</gene>
<keyword evidence="3" id="KW-1185">Reference proteome</keyword>
<evidence type="ECO:0000313" key="2">
    <source>
        <dbReference type="EMBL" id="MFC4502034.1"/>
    </source>
</evidence>
<accession>A0ABV9AQ48</accession>
<feature type="compositionally biased region" description="Basic and acidic residues" evidence="1">
    <location>
        <begin position="25"/>
        <end position="43"/>
    </location>
</feature>
<comment type="caution">
    <text evidence="2">The sequence shown here is derived from an EMBL/GenBank/DDBJ whole genome shotgun (WGS) entry which is preliminary data.</text>
</comment>
<organism evidence="2 3">
    <name type="scientific">Streptomyces vulcanius</name>
    <dbReference type="NCBI Taxonomy" id="1441876"/>
    <lineage>
        <taxon>Bacteria</taxon>
        <taxon>Bacillati</taxon>
        <taxon>Actinomycetota</taxon>
        <taxon>Actinomycetes</taxon>
        <taxon>Kitasatosporales</taxon>
        <taxon>Streptomycetaceae</taxon>
        <taxon>Streptomyces</taxon>
    </lineage>
</organism>
<feature type="compositionally biased region" description="Basic residues" evidence="1">
    <location>
        <begin position="52"/>
        <end position="62"/>
    </location>
</feature>
<reference evidence="3" key="1">
    <citation type="journal article" date="2019" name="Int. J. Syst. Evol. Microbiol.">
        <title>The Global Catalogue of Microorganisms (GCM) 10K type strain sequencing project: providing services to taxonomists for standard genome sequencing and annotation.</title>
        <authorList>
            <consortium name="The Broad Institute Genomics Platform"/>
            <consortium name="The Broad Institute Genome Sequencing Center for Infectious Disease"/>
            <person name="Wu L."/>
            <person name="Ma J."/>
        </authorList>
    </citation>
    <scope>NUCLEOTIDE SEQUENCE [LARGE SCALE GENOMIC DNA]</scope>
    <source>
        <strain evidence="3">CGMCC 4.7177</strain>
    </source>
</reference>
<dbReference type="Proteomes" id="UP001595839">
    <property type="component" value="Unassembled WGS sequence"/>
</dbReference>
<feature type="region of interest" description="Disordered" evidence="1">
    <location>
        <begin position="25"/>
        <end position="62"/>
    </location>
</feature>
<sequence>MFEYEIQARSAELLRRAERERLAREAVRGRRDARREAAEREPDSPDPDPGPRARRFRFARSV</sequence>
<name>A0ABV9AQ48_9ACTN</name>